<evidence type="ECO:0000313" key="6">
    <source>
        <dbReference type="EMBL" id="GAP89166.2"/>
    </source>
</evidence>
<protein>
    <recommendedName>
        <fullName evidence="4">Small ribosomal subunit protein mS41</fullName>
    </recommendedName>
</protein>
<dbReference type="SMART" id="SM01238">
    <property type="entry name" value="IGR"/>
    <property type="match status" value="1"/>
</dbReference>
<proteinExistence type="inferred from homology"/>
<accession>A0A1W2TLI5</accession>
<dbReference type="PANTHER" id="PTHR28235:SF1">
    <property type="entry name" value="SMALL RIBOSOMAL SUBUNIT PROTEIN MS41"/>
    <property type="match status" value="1"/>
</dbReference>
<evidence type="ECO:0000256" key="2">
    <source>
        <dbReference type="ARBA" id="ARBA00010492"/>
    </source>
</evidence>
<dbReference type="OrthoDB" id="18595at2759"/>
<dbReference type="InterPro" id="IPR013761">
    <property type="entry name" value="SAM/pointed_sf"/>
</dbReference>
<reference evidence="6" key="1">
    <citation type="submission" date="2016-03" db="EMBL/GenBank/DDBJ databases">
        <title>Draft genome sequence of Rosellinia necatrix.</title>
        <authorList>
            <person name="Kanematsu S."/>
        </authorList>
    </citation>
    <scope>NUCLEOTIDE SEQUENCE [LARGE SCALE GENOMIC DNA]</scope>
    <source>
        <strain evidence="6">W97</strain>
    </source>
</reference>
<dbReference type="InterPro" id="IPR039603">
    <property type="entry name" value="Ribosomal_mS41"/>
</dbReference>
<evidence type="ECO:0000313" key="7">
    <source>
        <dbReference type="Proteomes" id="UP000054516"/>
    </source>
</evidence>
<dbReference type="Pfam" id="PF09597">
    <property type="entry name" value="SAM_Ribosomal_mS41"/>
    <property type="match status" value="1"/>
</dbReference>
<dbReference type="OMA" id="GMWEDRR"/>
<evidence type="ECO:0000256" key="1">
    <source>
        <dbReference type="ARBA" id="ARBA00004173"/>
    </source>
</evidence>
<feature type="domain" description="Small ribosomal subunit protein mS41 SAM" evidence="5">
    <location>
        <begin position="76"/>
        <end position="132"/>
    </location>
</feature>
<dbReference type="PANTHER" id="PTHR28235">
    <property type="entry name" value="PROTEIN FYV4, MITOCHONDRIAL"/>
    <property type="match status" value="1"/>
</dbReference>
<comment type="similarity">
    <text evidence="2">Belongs to the mitochondrion-specific ribosomal protein mS41 family.</text>
</comment>
<dbReference type="STRING" id="77044.A0A1W2TLI5"/>
<name>A0A1W2TLI5_ROSNE</name>
<sequence>MASIRPFLRPQRLRALFFPSSSPSPSPLALSQTFLSHARPSILRDGVRAASTSALAEAEAEAPPKVPAPTPLVPDVATFLTVIGRGLKQHAGKIPDWESLFTMTPEELRGVGVEPPRARKYLLRWRQRFREGRYGVGGDLRHVEGGVAHLRILEADPSAPGADPARTPPKYVVNVPSGRAVADCDPAELSRVVGYRARGAKTIVGPYAMPLKGSEGAVVTVTDGMWEDRRGHKIDGGERRRTEVRFKRRIAERREAREKAEL</sequence>
<evidence type="ECO:0000256" key="4">
    <source>
        <dbReference type="ARBA" id="ARBA00035129"/>
    </source>
</evidence>
<dbReference type="EMBL" id="DF977454">
    <property type="protein sequence ID" value="GAP89166.2"/>
    <property type="molecule type" value="Genomic_DNA"/>
</dbReference>
<organism evidence="6">
    <name type="scientific">Rosellinia necatrix</name>
    <name type="common">White root-rot fungus</name>
    <dbReference type="NCBI Taxonomy" id="77044"/>
    <lineage>
        <taxon>Eukaryota</taxon>
        <taxon>Fungi</taxon>
        <taxon>Dikarya</taxon>
        <taxon>Ascomycota</taxon>
        <taxon>Pezizomycotina</taxon>
        <taxon>Sordariomycetes</taxon>
        <taxon>Xylariomycetidae</taxon>
        <taxon>Xylariales</taxon>
        <taxon>Xylariaceae</taxon>
        <taxon>Rosellinia</taxon>
    </lineage>
</organism>
<dbReference type="Proteomes" id="UP000054516">
    <property type="component" value="Unassembled WGS sequence"/>
</dbReference>
<evidence type="ECO:0000256" key="3">
    <source>
        <dbReference type="ARBA" id="ARBA00023128"/>
    </source>
</evidence>
<dbReference type="AlphaFoldDB" id="A0A1W2TLI5"/>
<keyword evidence="3" id="KW-0496">Mitochondrion</keyword>
<dbReference type="SUPFAM" id="SSF47769">
    <property type="entry name" value="SAM/Pointed domain"/>
    <property type="match status" value="1"/>
</dbReference>
<gene>
    <name evidence="6" type="ORF">SAMD00023353_0901760</name>
</gene>
<comment type="subcellular location">
    <subcellularLocation>
        <location evidence="1">Mitochondrion</location>
    </subcellularLocation>
</comment>
<keyword evidence="7" id="KW-1185">Reference proteome</keyword>
<dbReference type="GO" id="GO:0005739">
    <property type="term" value="C:mitochondrion"/>
    <property type="evidence" value="ECO:0007669"/>
    <property type="project" value="UniProtKB-SubCell"/>
</dbReference>
<evidence type="ECO:0000259" key="5">
    <source>
        <dbReference type="SMART" id="SM01238"/>
    </source>
</evidence>
<dbReference type="InterPro" id="IPR019083">
    <property type="entry name" value="SAM_Ribosomal_mS41"/>
</dbReference>